<protein>
    <submittedName>
        <fullName evidence="1">Uncharacterized protein</fullName>
    </submittedName>
</protein>
<dbReference type="AlphaFoldDB" id="A0A392UMF9"/>
<accession>A0A392UMF9</accession>
<dbReference type="EMBL" id="LXQA010852901">
    <property type="protein sequence ID" value="MCI74078.1"/>
    <property type="molecule type" value="Genomic_DNA"/>
</dbReference>
<sequence length="29" mass="3288">MGVVEVVVVEVVEDPMFSVRSVRNLVMMH</sequence>
<organism evidence="1 2">
    <name type="scientific">Trifolium medium</name>
    <dbReference type="NCBI Taxonomy" id="97028"/>
    <lineage>
        <taxon>Eukaryota</taxon>
        <taxon>Viridiplantae</taxon>
        <taxon>Streptophyta</taxon>
        <taxon>Embryophyta</taxon>
        <taxon>Tracheophyta</taxon>
        <taxon>Spermatophyta</taxon>
        <taxon>Magnoliopsida</taxon>
        <taxon>eudicotyledons</taxon>
        <taxon>Gunneridae</taxon>
        <taxon>Pentapetalae</taxon>
        <taxon>rosids</taxon>
        <taxon>fabids</taxon>
        <taxon>Fabales</taxon>
        <taxon>Fabaceae</taxon>
        <taxon>Papilionoideae</taxon>
        <taxon>50 kb inversion clade</taxon>
        <taxon>NPAAA clade</taxon>
        <taxon>Hologalegina</taxon>
        <taxon>IRL clade</taxon>
        <taxon>Trifolieae</taxon>
        <taxon>Trifolium</taxon>
    </lineage>
</organism>
<reference evidence="1 2" key="1">
    <citation type="journal article" date="2018" name="Front. Plant Sci.">
        <title>Red Clover (Trifolium pratense) and Zigzag Clover (T. medium) - A Picture of Genomic Similarities and Differences.</title>
        <authorList>
            <person name="Dluhosova J."/>
            <person name="Istvanek J."/>
            <person name="Nedelnik J."/>
            <person name="Repkova J."/>
        </authorList>
    </citation>
    <scope>NUCLEOTIDE SEQUENCE [LARGE SCALE GENOMIC DNA]</scope>
    <source>
        <strain evidence="2">cv. 10/8</strain>
        <tissue evidence="1">Leaf</tissue>
    </source>
</reference>
<keyword evidence="2" id="KW-1185">Reference proteome</keyword>
<feature type="non-terminal residue" evidence="1">
    <location>
        <position position="29"/>
    </location>
</feature>
<proteinExistence type="predicted"/>
<evidence type="ECO:0000313" key="2">
    <source>
        <dbReference type="Proteomes" id="UP000265520"/>
    </source>
</evidence>
<name>A0A392UMF9_9FABA</name>
<evidence type="ECO:0000313" key="1">
    <source>
        <dbReference type="EMBL" id="MCI74078.1"/>
    </source>
</evidence>
<comment type="caution">
    <text evidence="1">The sequence shown here is derived from an EMBL/GenBank/DDBJ whole genome shotgun (WGS) entry which is preliminary data.</text>
</comment>
<dbReference type="Proteomes" id="UP000265520">
    <property type="component" value="Unassembled WGS sequence"/>
</dbReference>